<keyword evidence="2" id="KW-1185">Reference proteome</keyword>
<organism evidence="1 2">
    <name type="scientific">Chlamydomonas eustigma</name>
    <dbReference type="NCBI Taxonomy" id="1157962"/>
    <lineage>
        <taxon>Eukaryota</taxon>
        <taxon>Viridiplantae</taxon>
        <taxon>Chlorophyta</taxon>
        <taxon>core chlorophytes</taxon>
        <taxon>Chlorophyceae</taxon>
        <taxon>CS clade</taxon>
        <taxon>Chlamydomonadales</taxon>
        <taxon>Chlamydomonadaceae</taxon>
        <taxon>Chlamydomonas</taxon>
    </lineage>
</organism>
<dbReference type="AlphaFoldDB" id="A0A250WZ63"/>
<protein>
    <submittedName>
        <fullName evidence="1">Uncharacterized protein</fullName>
    </submittedName>
</protein>
<sequence>MWRNGPVVLLMLRRPGCALCRYQAREMRDYLTPQLDLLGVRMVCVILEEKKNEVYSFCPAYWQHISTYIKKLCKKCDFSFFKTWLEIVIDFAGSLEEEAS</sequence>
<name>A0A250WZ63_9CHLO</name>
<comment type="caution">
    <text evidence="1">The sequence shown here is derived from an EMBL/GenBank/DDBJ whole genome shotgun (WGS) entry which is preliminary data.</text>
</comment>
<evidence type="ECO:0000313" key="2">
    <source>
        <dbReference type="Proteomes" id="UP000232323"/>
    </source>
</evidence>
<accession>A0A250WZ63</accession>
<dbReference type="OrthoDB" id="40334at2759"/>
<reference evidence="1 2" key="1">
    <citation type="submission" date="2017-08" db="EMBL/GenBank/DDBJ databases">
        <title>Acidophilic green algal genome provides insights into adaptation to an acidic environment.</title>
        <authorList>
            <person name="Hirooka S."/>
            <person name="Hirose Y."/>
            <person name="Kanesaki Y."/>
            <person name="Higuchi S."/>
            <person name="Fujiwara T."/>
            <person name="Onuma R."/>
            <person name="Era A."/>
            <person name="Ohbayashi R."/>
            <person name="Uzuka A."/>
            <person name="Nozaki H."/>
            <person name="Yoshikawa H."/>
            <person name="Miyagishima S.Y."/>
        </authorList>
    </citation>
    <scope>NUCLEOTIDE SEQUENCE [LARGE SCALE GENOMIC DNA]</scope>
    <source>
        <strain evidence="1 2">NIES-2499</strain>
    </source>
</reference>
<dbReference type="Proteomes" id="UP000232323">
    <property type="component" value="Unassembled WGS sequence"/>
</dbReference>
<proteinExistence type="predicted"/>
<evidence type="ECO:0000313" key="1">
    <source>
        <dbReference type="EMBL" id="GAX76133.1"/>
    </source>
</evidence>
<dbReference type="EMBL" id="BEGY01000015">
    <property type="protein sequence ID" value="GAX76133.1"/>
    <property type="molecule type" value="Genomic_DNA"/>
</dbReference>
<gene>
    <name evidence="1" type="ORF">CEUSTIGMA_g3576.t1</name>
</gene>